<evidence type="ECO:0000313" key="2">
    <source>
        <dbReference type="EMBL" id="CAA9397938.1"/>
    </source>
</evidence>
<feature type="compositionally biased region" description="Gly residues" evidence="1">
    <location>
        <begin position="82"/>
        <end position="96"/>
    </location>
</feature>
<evidence type="ECO:0000256" key="1">
    <source>
        <dbReference type="SAM" id="MobiDB-lite"/>
    </source>
</evidence>
<organism evidence="2">
    <name type="scientific">uncultured Quadrisphaera sp</name>
    <dbReference type="NCBI Taxonomy" id="904978"/>
    <lineage>
        <taxon>Bacteria</taxon>
        <taxon>Bacillati</taxon>
        <taxon>Actinomycetota</taxon>
        <taxon>Actinomycetes</taxon>
        <taxon>Kineosporiales</taxon>
        <taxon>Kineosporiaceae</taxon>
        <taxon>Quadrisphaera</taxon>
        <taxon>environmental samples</taxon>
    </lineage>
</organism>
<name>A0A6J4NUZ0_9ACTN</name>
<evidence type="ECO:0008006" key="3">
    <source>
        <dbReference type="Google" id="ProtNLM"/>
    </source>
</evidence>
<proteinExistence type="predicted"/>
<accession>A0A6J4NUZ0</accession>
<dbReference type="InterPro" id="IPR022062">
    <property type="entry name" value="DUF3618"/>
</dbReference>
<dbReference type="AlphaFoldDB" id="A0A6J4NUZ0"/>
<dbReference type="EMBL" id="CADCUY010000153">
    <property type="protein sequence ID" value="CAA9397938.1"/>
    <property type="molecule type" value="Genomic_DNA"/>
</dbReference>
<protein>
    <recommendedName>
        <fullName evidence="3">DUF3618 domain-containing protein</fullName>
    </recommendedName>
</protein>
<gene>
    <name evidence="2" type="ORF">AVDCRST_MAG35-736</name>
</gene>
<dbReference type="Pfam" id="PF12277">
    <property type="entry name" value="DUF3618"/>
    <property type="match status" value="1"/>
</dbReference>
<feature type="region of interest" description="Disordered" evidence="1">
    <location>
        <begin position="56"/>
        <end position="101"/>
    </location>
</feature>
<reference evidence="2" key="1">
    <citation type="submission" date="2020-02" db="EMBL/GenBank/DDBJ databases">
        <authorList>
            <person name="Meier V. D."/>
        </authorList>
    </citation>
    <scope>NUCLEOTIDE SEQUENCE</scope>
    <source>
        <strain evidence="2">AVDCRST_MAG35</strain>
    </source>
</reference>
<sequence length="145" mass="14940">MSSDPSDRAALEREIRSRQEHLASTVDELAGRVAPKALVHSATAGATSRLRRLVDTVKAKVQRSPSGSRAQPALSPVRDGGQQDGGGQDDGQGSARGRGSVAAVRTAVAPAVLDEDGALRVARLTAVGSAALALLGALLWRRGSR</sequence>